<protein>
    <submittedName>
        <fullName evidence="2">Uncharacterized protein</fullName>
    </submittedName>
</protein>
<organism evidence="2 3">
    <name type="scientific">Galerina marginata (strain CBS 339.88)</name>
    <dbReference type="NCBI Taxonomy" id="685588"/>
    <lineage>
        <taxon>Eukaryota</taxon>
        <taxon>Fungi</taxon>
        <taxon>Dikarya</taxon>
        <taxon>Basidiomycota</taxon>
        <taxon>Agaricomycotina</taxon>
        <taxon>Agaricomycetes</taxon>
        <taxon>Agaricomycetidae</taxon>
        <taxon>Agaricales</taxon>
        <taxon>Agaricineae</taxon>
        <taxon>Strophariaceae</taxon>
        <taxon>Galerina</taxon>
    </lineage>
</organism>
<dbReference type="EMBL" id="KL142472">
    <property type="protein sequence ID" value="KDR65226.1"/>
    <property type="molecule type" value="Genomic_DNA"/>
</dbReference>
<reference evidence="3" key="1">
    <citation type="journal article" date="2014" name="Proc. Natl. Acad. Sci. U.S.A.">
        <title>Extensive sampling of basidiomycete genomes demonstrates inadequacy of the white-rot/brown-rot paradigm for wood decay fungi.</title>
        <authorList>
            <person name="Riley R."/>
            <person name="Salamov A.A."/>
            <person name="Brown D.W."/>
            <person name="Nagy L.G."/>
            <person name="Floudas D."/>
            <person name="Held B.W."/>
            <person name="Levasseur A."/>
            <person name="Lombard V."/>
            <person name="Morin E."/>
            <person name="Otillar R."/>
            <person name="Lindquist E.A."/>
            <person name="Sun H."/>
            <person name="LaButti K.M."/>
            <person name="Schmutz J."/>
            <person name="Jabbour D."/>
            <person name="Luo H."/>
            <person name="Baker S.E."/>
            <person name="Pisabarro A.G."/>
            <person name="Walton J.D."/>
            <person name="Blanchette R.A."/>
            <person name="Henrissat B."/>
            <person name="Martin F."/>
            <person name="Cullen D."/>
            <person name="Hibbett D.S."/>
            <person name="Grigoriev I.V."/>
        </authorList>
    </citation>
    <scope>NUCLEOTIDE SEQUENCE [LARGE SCALE GENOMIC DNA]</scope>
    <source>
        <strain evidence="3">CBS 339.88</strain>
    </source>
</reference>
<feature type="region of interest" description="Disordered" evidence="1">
    <location>
        <begin position="125"/>
        <end position="213"/>
    </location>
</feature>
<feature type="compositionally biased region" description="Basic and acidic residues" evidence="1">
    <location>
        <begin position="152"/>
        <end position="172"/>
    </location>
</feature>
<accession>A0A067S356</accession>
<feature type="compositionally biased region" description="Basic and acidic residues" evidence="1">
    <location>
        <begin position="181"/>
        <end position="198"/>
    </location>
</feature>
<feature type="region of interest" description="Disordered" evidence="1">
    <location>
        <begin position="351"/>
        <end position="387"/>
    </location>
</feature>
<evidence type="ECO:0000313" key="3">
    <source>
        <dbReference type="Proteomes" id="UP000027222"/>
    </source>
</evidence>
<evidence type="ECO:0000313" key="2">
    <source>
        <dbReference type="EMBL" id="KDR65226.1"/>
    </source>
</evidence>
<keyword evidence="3" id="KW-1185">Reference proteome</keyword>
<gene>
    <name evidence="2" type="ORF">GALMADRAFT_148868</name>
</gene>
<evidence type="ECO:0000256" key="1">
    <source>
        <dbReference type="SAM" id="MobiDB-lite"/>
    </source>
</evidence>
<dbReference type="AlphaFoldDB" id="A0A067S356"/>
<dbReference type="Proteomes" id="UP000027222">
    <property type="component" value="Unassembled WGS sequence"/>
</dbReference>
<dbReference type="HOGENOM" id="CLU_667390_0_0_1"/>
<sequence length="412" mass="45086">MASVSCPLPAYILSQGRGTRQVSLHGGALTDPPVGPVVSPGSRIHCWPALGKKWERWCRREARRSAKRSLKIADRPRPPLVASVTSTAISQADLDLQPPPSRSLLLARPSKRIVTTTRMTASDMLPRREPPLEPEGCGPAFRQWNGSTRRRTTGEKAGETHEVGDPQAHGDRPYSVVEPQYRPRPDTEQWQRRPHAPEDVYETGDGFNANDGRVVKNTTAGKYTHRIVPTTASLTQPPAPLVPIPARSTVTANEQPKPPVVSQRGASPHLMARTRAFAAHHCPLAYHHATGSLQPPVGSLPTPYGHPFYKQWPPPRLLNSRDPIRIAWTRRTPCVGIPAAARFQHAVGQTRCGQAKGEDSSRSAGTTVARTWYGDRDDEGSSSSSNGIRPVAAARVYRRQHSSYISAAVARI</sequence>
<proteinExistence type="predicted"/>
<name>A0A067S356_GALM3</name>